<feature type="domain" description="Polymerase nucleotidyl transferase" evidence="1">
    <location>
        <begin position="3"/>
        <end position="26"/>
    </location>
</feature>
<dbReference type="SUPFAM" id="SSF81301">
    <property type="entry name" value="Nucleotidyltransferase"/>
    <property type="match status" value="1"/>
</dbReference>
<dbReference type="CDD" id="cd05403">
    <property type="entry name" value="NT_KNTase_like"/>
    <property type="match status" value="1"/>
</dbReference>
<accession>A0A0R1JIG7</accession>
<keyword evidence="3" id="KW-1185">Reference proteome</keyword>
<sequence length="240" mass="27422">MLKGSYARGDADQYSDLDFVLVTDAANFSAIVADYRAAGLSHRADGIFLPLGDWDGHYNLMTFEQLQAALTPAATASLWEYSNVKILHDPNQRYARAKTQALTDFHRALPNLLQQEYLTMRLQLDWLRQPLRRADRRAAVLYATSFWRAACRLILLLHETPFPPDKWLFRSLQKLDATPLITAAMAYDETFSTLPTMPAEIELADYPVYAAGLALTEQLITALQQRFPEAEWLDQWYLYA</sequence>
<dbReference type="Proteomes" id="UP000051804">
    <property type="component" value="Unassembled WGS sequence"/>
</dbReference>
<evidence type="ECO:0000313" key="2">
    <source>
        <dbReference type="EMBL" id="KRK70843.1"/>
    </source>
</evidence>
<dbReference type="PATRIC" id="fig|1291734.4.peg.26"/>
<protein>
    <recommendedName>
        <fullName evidence="1">Polymerase nucleotidyl transferase domain-containing protein</fullName>
    </recommendedName>
</protein>
<dbReference type="Pfam" id="PF01909">
    <property type="entry name" value="NTP_transf_2"/>
    <property type="match status" value="1"/>
</dbReference>
<dbReference type="AlphaFoldDB" id="A0A0R1JIG7"/>
<reference evidence="2 3" key="1">
    <citation type="journal article" date="2015" name="Genome Announc.">
        <title>Expanding the biotechnology potential of lactobacilli through comparative genomics of 213 strains and associated genera.</title>
        <authorList>
            <person name="Sun Z."/>
            <person name="Harris H.M."/>
            <person name="McCann A."/>
            <person name="Guo C."/>
            <person name="Argimon S."/>
            <person name="Zhang W."/>
            <person name="Yang X."/>
            <person name="Jeffery I.B."/>
            <person name="Cooney J.C."/>
            <person name="Kagawa T.F."/>
            <person name="Liu W."/>
            <person name="Song Y."/>
            <person name="Salvetti E."/>
            <person name="Wrobel A."/>
            <person name="Rasinkangas P."/>
            <person name="Parkhill J."/>
            <person name="Rea M.C."/>
            <person name="O'Sullivan O."/>
            <person name="Ritari J."/>
            <person name="Douillard F.P."/>
            <person name="Paul Ross R."/>
            <person name="Yang R."/>
            <person name="Briner A.E."/>
            <person name="Felis G.E."/>
            <person name="de Vos W.M."/>
            <person name="Barrangou R."/>
            <person name="Klaenhammer T.R."/>
            <person name="Caufield P.W."/>
            <person name="Cui Y."/>
            <person name="Zhang H."/>
            <person name="O'Toole P.W."/>
        </authorList>
    </citation>
    <scope>NUCLEOTIDE SEQUENCE [LARGE SCALE GENOMIC DNA]</scope>
    <source>
        <strain evidence="2 3">JCM 17158</strain>
    </source>
</reference>
<dbReference type="EMBL" id="AZDJ01000030">
    <property type="protein sequence ID" value="KRK70843.1"/>
    <property type="molecule type" value="Genomic_DNA"/>
</dbReference>
<evidence type="ECO:0000259" key="1">
    <source>
        <dbReference type="Pfam" id="PF01909"/>
    </source>
</evidence>
<dbReference type="InterPro" id="IPR002934">
    <property type="entry name" value="Polymerase_NTP_transf_dom"/>
</dbReference>
<dbReference type="GO" id="GO:0016779">
    <property type="term" value="F:nucleotidyltransferase activity"/>
    <property type="evidence" value="ECO:0007669"/>
    <property type="project" value="InterPro"/>
</dbReference>
<gene>
    <name evidence="2" type="ORF">FD02_GL000023</name>
</gene>
<proteinExistence type="predicted"/>
<evidence type="ECO:0000313" key="3">
    <source>
        <dbReference type="Proteomes" id="UP000051804"/>
    </source>
</evidence>
<comment type="caution">
    <text evidence="2">The sequence shown here is derived from an EMBL/GenBank/DDBJ whole genome shotgun (WGS) entry which is preliminary data.</text>
</comment>
<dbReference type="Gene3D" id="3.30.460.10">
    <property type="entry name" value="Beta Polymerase, domain 2"/>
    <property type="match status" value="1"/>
</dbReference>
<organism evidence="2 3">
    <name type="scientific">Lacticaseibacillus nasuensis JCM 17158</name>
    <dbReference type="NCBI Taxonomy" id="1291734"/>
    <lineage>
        <taxon>Bacteria</taxon>
        <taxon>Bacillati</taxon>
        <taxon>Bacillota</taxon>
        <taxon>Bacilli</taxon>
        <taxon>Lactobacillales</taxon>
        <taxon>Lactobacillaceae</taxon>
        <taxon>Lacticaseibacillus</taxon>
    </lineage>
</organism>
<name>A0A0R1JIG7_9LACO</name>
<dbReference type="InterPro" id="IPR043519">
    <property type="entry name" value="NT_sf"/>
</dbReference>